<dbReference type="EMBL" id="JBBKTX010000029">
    <property type="protein sequence ID" value="MFK4754355.1"/>
    <property type="molecule type" value="Genomic_DNA"/>
</dbReference>
<feature type="signal peptide" evidence="1">
    <location>
        <begin position="1"/>
        <end position="19"/>
    </location>
</feature>
<evidence type="ECO:0000313" key="2">
    <source>
        <dbReference type="EMBL" id="MFK4754355.1"/>
    </source>
</evidence>
<keyword evidence="1" id="KW-0732">Signal</keyword>
<organism evidence="2 3">
    <name type="scientific">Oceanobacter antarcticus</name>
    <dbReference type="NCBI Taxonomy" id="3133425"/>
    <lineage>
        <taxon>Bacteria</taxon>
        <taxon>Pseudomonadati</taxon>
        <taxon>Pseudomonadota</taxon>
        <taxon>Gammaproteobacteria</taxon>
        <taxon>Oceanospirillales</taxon>
        <taxon>Oceanospirillaceae</taxon>
        <taxon>Oceanobacter</taxon>
    </lineage>
</organism>
<comment type="caution">
    <text evidence="2">The sequence shown here is derived from an EMBL/GenBank/DDBJ whole genome shotgun (WGS) entry which is preliminary data.</text>
</comment>
<keyword evidence="3" id="KW-1185">Reference proteome</keyword>
<gene>
    <name evidence="2" type="ORF">WG929_18265</name>
</gene>
<protein>
    <submittedName>
        <fullName evidence="2">Uncharacterized protein</fullName>
    </submittedName>
</protein>
<feature type="chain" id="PRO_5046284137" evidence="1">
    <location>
        <begin position="20"/>
        <end position="117"/>
    </location>
</feature>
<dbReference type="PROSITE" id="PS51257">
    <property type="entry name" value="PROKAR_LIPOPROTEIN"/>
    <property type="match status" value="1"/>
</dbReference>
<evidence type="ECO:0000313" key="3">
    <source>
        <dbReference type="Proteomes" id="UP001620597"/>
    </source>
</evidence>
<reference evidence="2 3" key="1">
    <citation type="submission" date="2024-03" db="EMBL/GenBank/DDBJ databases">
        <title>High-quality draft genome sequence of Oceanobacter sp. wDCs-4.</title>
        <authorList>
            <person name="Dong C."/>
        </authorList>
    </citation>
    <scope>NUCLEOTIDE SEQUENCE [LARGE SCALE GENOMIC DNA]</scope>
    <source>
        <strain evidence="3">wDCs-4</strain>
    </source>
</reference>
<accession>A0ABW8NMZ0</accession>
<proteinExistence type="predicted"/>
<evidence type="ECO:0000256" key="1">
    <source>
        <dbReference type="SAM" id="SignalP"/>
    </source>
</evidence>
<name>A0ABW8NMZ0_9GAMM</name>
<dbReference type="RefSeq" id="WP_369854751.1">
    <property type="nucleotide sequence ID" value="NZ_JBBKTX010000029.1"/>
</dbReference>
<sequence>MKIQRLLGYVSGVWLVALAGCGSGDPVVPEGTQSASTATSGSSSSTTSNIMTLNFSGEQRYLYYIQGYTVYVNGNFNELWFFHTPDKVIINGNNNFLYIDKDVDIDDEGTGNSWVDY</sequence>
<dbReference type="Proteomes" id="UP001620597">
    <property type="component" value="Unassembled WGS sequence"/>
</dbReference>